<dbReference type="EMBL" id="AUWU02000036">
    <property type="protein sequence ID" value="KAH0569288.1"/>
    <property type="molecule type" value="Genomic_DNA"/>
</dbReference>
<dbReference type="EMBL" id="KI546083">
    <property type="protein sequence ID" value="EST46202.1"/>
    <property type="molecule type" value="Genomic_DNA"/>
</dbReference>
<evidence type="ECO:0000313" key="3">
    <source>
        <dbReference type="EMBL" id="KAH0573530.1"/>
    </source>
</evidence>
<evidence type="ECO:0000313" key="4">
    <source>
        <dbReference type="Proteomes" id="UP000018208"/>
    </source>
</evidence>
<name>V6LNG1_9EUKA</name>
<sequence>MAFIVPSKRITQSTKQTKVNFQDKLKPTIVKNSGVKTQVSKQKDRELKSLRQKIFIEQQNYEMLSQLYIELQSSQGNLTNGNSCYQAILEAEDNMLIQVAKLIAPAEQASQLILETKNVNSLPQLHRLEAELLSLQTNFLQLQQKEDELDQKIKFKIRQKYNNLEQQLYQ</sequence>
<dbReference type="EMBL" id="AUWU02000004">
    <property type="protein sequence ID" value="KAH0573530.1"/>
    <property type="molecule type" value="Genomic_DNA"/>
</dbReference>
<reference evidence="2" key="2">
    <citation type="submission" date="2020-12" db="EMBL/GenBank/DDBJ databases">
        <title>New Spironucleus salmonicida genome in near-complete chromosomes.</title>
        <authorList>
            <person name="Xu F."/>
            <person name="Kurt Z."/>
            <person name="Jimenez-Gonzalez A."/>
            <person name="Astvaldsson A."/>
            <person name="Andersson J.O."/>
            <person name="Svard S.G."/>
        </authorList>
    </citation>
    <scope>NUCLEOTIDE SEQUENCE</scope>
    <source>
        <strain evidence="2">ATCC 50377</strain>
    </source>
</reference>
<reference evidence="1 2" key="1">
    <citation type="journal article" date="2014" name="PLoS Genet.">
        <title>The Genome of Spironucleus salmonicida Highlights a Fish Pathogen Adapted to Fluctuating Environments.</title>
        <authorList>
            <person name="Xu F."/>
            <person name="Jerlstrom-Hultqvist J."/>
            <person name="Einarsson E."/>
            <person name="Astvaldsson A."/>
            <person name="Svard S.G."/>
            <person name="Andersson J.O."/>
        </authorList>
    </citation>
    <scope>NUCLEOTIDE SEQUENCE</scope>
    <source>
        <strain evidence="2">ATCC 50377</strain>
    </source>
</reference>
<dbReference type="VEuPathDB" id="GiardiaDB:SS50377_28846"/>
<protein>
    <submittedName>
        <fullName evidence="1">Uncharacterized protein</fullName>
    </submittedName>
</protein>
<organism evidence="1">
    <name type="scientific">Spironucleus salmonicida</name>
    <dbReference type="NCBI Taxonomy" id="348837"/>
    <lineage>
        <taxon>Eukaryota</taxon>
        <taxon>Metamonada</taxon>
        <taxon>Diplomonadida</taxon>
        <taxon>Hexamitidae</taxon>
        <taxon>Hexamitinae</taxon>
        <taxon>Spironucleus</taxon>
    </lineage>
</organism>
<proteinExistence type="predicted"/>
<accession>V6LNG1</accession>
<evidence type="ECO:0000313" key="2">
    <source>
        <dbReference type="EMBL" id="KAH0569288.1"/>
    </source>
</evidence>
<keyword evidence="4" id="KW-1185">Reference proteome</keyword>
<dbReference type="VEuPathDB" id="GiardiaDB:SS50377_23464"/>
<dbReference type="Proteomes" id="UP000018208">
    <property type="component" value="Unassembled WGS sequence"/>
</dbReference>
<gene>
    <name evidence="1" type="ORF">SS50377_13797</name>
    <name evidence="3" type="ORF">SS50377_23464</name>
    <name evidence="2" type="ORF">SS50377_28846</name>
</gene>
<dbReference type="AlphaFoldDB" id="V6LNG1"/>
<evidence type="ECO:0000313" key="1">
    <source>
        <dbReference type="EMBL" id="EST46202.1"/>
    </source>
</evidence>